<organism evidence="1 2">
    <name type="scientific">Leptospira gomenensis</name>
    <dbReference type="NCBI Taxonomy" id="2484974"/>
    <lineage>
        <taxon>Bacteria</taxon>
        <taxon>Pseudomonadati</taxon>
        <taxon>Spirochaetota</taxon>
        <taxon>Spirochaetia</taxon>
        <taxon>Leptospirales</taxon>
        <taxon>Leptospiraceae</taxon>
        <taxon>Leptospira</taxon>
    </lineage>
</organism>
<reference evidence="1" key="1">
    <citation type="journal article" date="2019" name="PLoS Negl. Trop. Dis.">
        <title>Revisiting the worldwide diversity of Leptospira species in the environment.</title>
        <authorList>
            <person name="Vincent A.T."/>
            <person name="Schiettekatte O."/>
            <person name="Bourhy P."/>
            <person name="Veyrier F.J."/>
            <person name="Picardeau M."/>
        </authorList>
    </citation>
    <scope>NUCLEOTIDE SEQUENCE [LARGE SCALE GENOMIC DNA]</scope>
    <source>
        <strain evidence="1">201800299</strain>
    </source>
</reference>
<dbReference type="RefSeq" id="WP_135592129.1">
    <property type="nucleotide sequence ID" value="NZ_RQEZ01000104.1"/>
</dbReference>
<dbReference type="EMBL" id="RQFA01000061">
    <property type="protein sequence ID" value="TGK31758.1"/>
    <property type="molecule type" value="Genomic_DNA"/>
</dbReference>
<keyword evidence="2" id="KW-1185">Reference proteome</keyword>
<dbReference type="AlphaFoldDB" id="A0A5F1YU44"/>
<sequence length="286" mass="32050">MKIKKSIFFAVILLGNMCVSVPRQTLSTENPEVNRHRSAKLLSAFFGLDNALPFRSVALWRSAPGQDGMPLVFSHEIDPKTLDISDFQILTSKGEIHFPSFATFAPALEAFELRTVLLIGEFGNFPENEPKEITIVGELKSRDGQNFIGQKIRITPLNEGPYISYAEYFDFGRSYPYNESERGNDCPRSRTALVVRIVWAGGVRALDGRELGNNDLKKFRIQMTSGKKNWVTSPFQIADTDDNDNNVDLCISENGIPKSVEVDANTAIDPRGDANPFTKKEILSRW</sequence>
<dbReference type="OrthoDB" id="342116at2"/>
<evidence type="ECO:0000313" key="2">
    <source>
        <dbReference type="Proteomes" id="UP000298277"/>
    </source>
</evidence>
<gene>
    <name evidence="1" type="ORF">EHQ17_13325</name>
</gene>
<proteinExistence type="predicted"/>
<evidence type="ECO:0000313" key="1">
    <source>
        <dbReference type="EMBL" id="TGK31758.1"/>
    </source>
</evidence>
<protein>
    <submittedName>
        <fullName evidence="1">Uncharacterized protein</fullName>
    </submittedName>
</protein>
<comment type="caution">
    <text evidence="1">The sequence shown here is derived from an EMBL/GenBank/DDBJ whole genome shotgun (WGS) entry which is preliminary data.</text>
</comment>
<accession>A0A5F1YU44</accession>
<dbReference type="Proteomes" id="UP000298277">
    <property type="component" value="Unassembled WGS sequence"/>
</dbReference>
<name>A0A5F1YU44_9LEPT</name>